<protein>
    <recommendedName>
        <fullName evidence="6">FAD-binding domain-containing protein</fullName>
    </recommendedName>
</protein>
<feature type="compositionally biased region" description="Basic residues" evidence="5">
    <location>
        <begin position="346"/>
        <end position="358"/>
    </location>
</feature>
<evidence type="ECO:0000256" key="5">
    <source>
        <dbReference type="SAM" id="MobiDB-lite"/>
    </source>
</evidence>
<proteinExistence type="inferred from homology"/>
<dbReference type="SUPFAM" id="SSF51905">
    <property type="entry name" value="FAD/NAD(P)-binding domain"/>
    <property type="match status" value="1"/>
</dbReference>
<dbReference type="Pfam" id="PF01494">
    <property type="entry name" value="FAD_binding_3"/>
    <property type="match status" value="2"/>
</dbReference>
<accession>A0A9P6UXB5</accession>
<evidence type="ECO:0000313" key="8">
    <source>
        <dbReference type="Proteomes" id="UP000738325"/>
    </source>
</evidence>
<gene>
    <name evidence="7" type="ORF">BGZ99_000532</name>
</gene>
<feature type="domain" description="FAD-binding" evidence="6">
    <location>
        <begin position="431"/>
        <end position="484"/>
    </location>
</feature>
<evidence type="ECO:0000256" key="1">
    <source>
        <dbReference type="ARBA" id="ARBA00007992"/>
    </source>
</evidence>
<dbReference type="InterPro" id="IPR002938">
    <property type="entry name" value="FAD-bd"/>
</dbReference>
<dbReference type="EMBL" id="JAAAIP010000110">
    <property type="protein sequence ID" value="KAG0325548.1"/>
    <property type="molecule type" value="Genomic_DNA"/>
</dbReference>
<dbReference type="PANTHER" id="PTHR47356:SF2">
    <property type="entry name" value="FAD-BINDING DOMAIN-CONTAINING PROTEIN-RELATED"/>
    <property type="match status" value="1"/>
</dbReference>
<sequence length="669" mass="73015">MAPPQFKVIIAGGGIAGLALGVMLERAGIDYLILEAEKEVRPLGAVVCLGPPVLRAFEQLGLLEDMVRESNIMTGVTVMDYELNKVCRINTDYTKERYGYDTLSIVRPKLHGILLSRIPAYKILFGKRVVSTTQSSEGIKVRCKDESTYSGDILVASDGGASPIRTAIHEEIRRRSKKTLHPADYEQPKLNQRCIVGVTQPMSTKQFPILASKECELILVMPKQTNCVIWFVPMTEKRFGWGITSPMPVTPAAPPQSGRKTMDGGDSGFDVPSSPASVNNMTRSFSAMSTTSYSPPSTASSSPIQASYSESGDYMTAFHGHSYSGQNYSSGGSGGPNTSGAQPSHSVKKRQSLSRLSKHSSNSAGSQWKFQQYPAVLQLTESTTLDMKELPSDPAWGNLDERYTIEDSIREQESPYGGTLGDIIDATSKKMISMVVIDEKFYHTWHFGRTVLLGDSCHKILPSAGHGTTQSILDSISLASLLADLPSNSITDIDALFRVQYERRAPSAKAAVVSSQQQEQLLFNRNLTGKVMRKIASSFISEWLNVKLADRVFESRPMLTFLKAVPDRGSAKNKDKTVPLLEDKRYEAARRKSISSGYLNAMPLRRKGRSSSEGGDGLGLPVVDMEFETGEFAASMPSIVRAMPPAVPPLPTIMRPAVLTAGADGRPLR</sequence>
<name>A0A9P6UXB5_9FUNG</name>
<comment type="caution">
    <text evidence="7">The sequence shown here is derived from an EMBL/GenBank/DDBJ whole genome shotgun (WGS) entry which is preliminary data.</text>
</comment>
<evidence type="ECO:0000256" key="2">
    <source>
        <dbReference type="ARBA" id="ARBA00022630"/>
    </source>
</evidence>
<dbReference type="AlphaFoldDB" id="A0A9P6UXB5"/>
<dbReference type="PRINTS" id="PR00420">
    <property type="entry name" value="RNGMNOXGNASE"/>
</dbReference>
<keyword evidence="2" id="KW-0285">Flavoprotein</keyword>
<evidence type="ECO:0000313" key="7">
    <source>
        <dbReference type="EMBL" id="KAG0325548.1"/>
    </source>
</evidence>
<evidence type="ECO:0000259" key="6">
    <source>
        <dbReference type="Pfam" id="PF01494"/>
    </source>
</evidence>
<dbReference type="GO" id="GO:0004497">
    <property type="term" value="F:monooxygenase activity"/>
    <property type="evidence" value="ECO:0007669"/>
    <property type="project" value="InterPro"/>
</dbReference>
<keyword evidence="3" id="KW-0274">FAD</keyword>
<reference evidence="7" key="1">
    <citation type="journal article" date="2020" name="Fungal Divers.">
        <title>Resolving the Mortierellaceae phylogeny through synthesis of multi-gene phylogenetics and phylogenomics.</title>
        <authorList>
            <person name="Vandepol N."/>
            <person name="Liber J."/>
            <person name="Desiro A."/>
            <person name="Na H."/>
            <person name="Kennedy M."/>
            <person name="Barry K."/>
            <person name="Grigoriev I.V."/>
            <person name="Miller A.N."/>
            <person name="O'Donnell K."/>
            <person name="Stajich J.E."/>
            <person name="Bonito G."/>
        </authorList>
    </citation>
    <scope>NUCLEOTIDE SEQUENCE</scope>
    <source>
        <strain evidence="7">REB-010B</strain>
    </source>
</reference>
<evidence type="ECO:0000256" key="3">
    <source>
        <dbReference type="ARBA" id="ARBA00022827"/>
    </source>
</evidence>
<feature type="domain" description="FAD-binding" evidence="6">
    <location>
        <begin position="6"/>
        <end position="177"/>
    </location>
</feature>
<dbReference type="OrthoDB" id="655030at2759"/>
<feature type="region of interest" description="Disordered" evidence="5">
    <location>
        <begin position="247"/>
        <end position="280"/>
    </location>
</feature>
<dbReference type="InterPro" id="IPR036188">
    <property type="entry name" value="FAD/NAD-bd_sf"/>
</dbReference>
<organism evidence="7 8">
    <name type="scientific">Dissophora globulifera</name>
    <dbReference type="NCBI Taxonomy" id="979702"/>
    <lineage>
        <taxon>Eukaryota</taxon>
        <taxon>Fungi</taxon>
        <taxon>Fungi incertae sedis</taxon>
        <taxon>Mucoromycota</taxon>
        <taxon>Mortierellomycotina</taxon>
        <taxon>Mortierellomycetes</taxon>
        <taxon>Mortierellales</taxon>
        <taxon>Mortierellaceae</taxon>
        <taxon>Dissophora</taxon>
    </lineage>
</organism>
<keyword evidence="4" id="KW-0560">Oxidoreductase</keyword>
<feature type="region of interest" description="Disordered" evidence="5">
    <location>
        <begin position="287"/>
        <end position="306"/>
    </location>
</feature>
<dbReference type="Proteomes" id="UP000738325">
    <property type="component" value="Unassembled WGS sequence"/>
</dbReference>
<keyword evidence="8" id="KW-1185">Reference proteome</keyword>
<dbReference type="InterPro" id="IPR050562">
    <property type="entry name" value="FAD_mOase_fung"/>
</dbReference>
<evidence type="ECO:0000256" key="4">
    <source>
        <dbReference type="ARBA" id="ARBA00023002"/>
    </source>
</evidence>
<feature type="region of interest" description="Disordered" evidence="5">
    <location>
        <begin position="325"/>
        <end position="365"/>
    </location>
</feature>
<comment type="similarity">
    <text evidence="1">Belongs to the paxM FAD-dependent monooxygenase family.</text>
</comment>
<dbReference type="Gene3D" id="3.50.50.60">
    <property type="entry name" value="FAD/NAD(P)-binding domain"/>
    <property type="match status" value="2"/>
</dbReference>
<dbReference type="PANTHER" id="PTHR47356">
    <property type="entry name" value="FAD-DEPENDENT MONOOXYGENASE ASQG-RELATED"/>
    <property type="match status" value="1"/>
</dbReference>
<dbReference type="GO" id="GO:0071949">
    <property type="term" value="F:FAD binding"/>
    <property type="evidence" value="ECO:0007669"/>
    <property type="project" value="InterPro"/>
</dbReference>